<gene>
    <name evidence="3" type="ORF">GCM10009789_16100</name>
</gene>
<dbReference type="InterPro" id="IPR041664">
    <property type="entry name" value="AAA_16"/>
</dbReference>
<evidence type="ECO:0000313" key="4">
    <source>
        <dbReference type="Proteomes" id="UP001500393"/>
    </source>
</evidence>
<keyword evidence="4" id="KW-1185">Reference proteome</keyword>
<sequence length="441" mass="47384">MSQVFGTPRRPAYMVTRTDQQGRPISLDLRPPEGNSVLFTGSPGMGKSLELDRAQQLARQNDWTCVRVDASPREPLENRFVRAVSEDLGGLRKRHGYFSLRKLKKTLRDLTQRSRSQQNGAELRFGVAPVQAVVKKQWEAPGKDGVGSTLNELADNLGELAAKKGQPVMLMVDNLDVASERDLAALTELSAHLERNGQPVYLVGAGGEMAATRLMTASGGMSGIATGVAGRFDVRECRPLADDQLRPAVTEPLRQAGIPYQPDAVENLLKAANGNPSRLRDLADNAVQLAHPPYGVTADVAKLATNQVNARSRVFYQAAWNTCSDAEKDLLAKVAVRGPRGLAMSGETQAAGPGKWQALDTARQGLVARGMLRDNGQRVSLADPGLQDWVQTRVGQSAAHAGVALPGSPAPAITPPGSGRHRQTTNNTTRQVGNTTFTVNR</sequence>
<dbReference type="RefSeq" id="WP_344211443.1">
    <property type="nucleotide sequence ID" value="NZ_BAAAOS010000017.1"/>
</dbReference>
<dbReference type="Gene3D" id="3.40.50.300">
    <property type="entry name" value="P-loop containing nucleotide triphosphate hydrolases"/>
    <property type="match status" value="1"/>
</dbReference>
<organism evidence="3 4">
    <name type="scientific">Kribbella sancticallisti</name>
    <dbReference type="NCBI Taxonomy" id="460087"/>
    <lineage>
        <taxon>Bacteria</taxon>
        <taxon>Bacillati</taxon>
        <taxon>Actinomycetota</taxon>
        <taxon>Actinomycetes</taxon>
        <taxon>Propionibacteriales</taxon>
        <taxon>Kribbellaceae</taxon>
        <taxon>Kribbella</taxon>
    </lineage>
</organism>
<reference evidence="3 4" key="1">
    <citation type="journal article" date="2019" name="Int. J. Syst. Evol. Microbiol.">
        <title>The Global Catalogue of Microorganisms (GCM) 10K type strain sequencing project: providing services to taxonomists for standard genome sequencing and annotation.</title>
        <authorList>
            <consortium name="The Broad Institute Genomics Platform"/>
            <consortium name="The Broad Institute Genome Sequencing Center for Infectious Disease"/>
            <person name="Wu L."/>
            <person name="Ma J."/>
        </authorList>
    </citation>
    <scope>NUCLEOTIDE SEQUENCE [LARGE SCALE GENOMIC DNA]</scope>
    <source>
        <strain evidence="3 4">JCM 14969</strain>
    </source>
</reference>
<feature type="domain" description="Orc1-like AAA ATPase" evidence="2">
    <location>
        <begin position="32"/>
        <end position="202"/>
    </location>
</feature>
<feature type="compositionally biased region" description="Low complexity" evidence="1">
    <location>
        <begin position="424"/>
        <end position="441"/>
    </location>
</feature>
<accession>A0ABN2CUZ1</accession>
<dbReference type="Pfam" id="PF13191">
    <property type="entry name" value="AAA_16"/>
    <property type="match status" value="1"/>
</dbReference>
<dbReference type="Proteomes" id="UP001500393">
    <property type="component" value="Unassembled WGS sequence"/>
</dbReference>
<protein>
    <recommendedName>
        <fullName evidence="2">Orc1-like AAA ATPase domain-containing protein</fullName>
    </recommendedName>
</protein>
<dbReference type="SUPFAM" id="SSF52540">
    <property type="entry name" value="P-loop containing nucleoside triphosphate hydrolases"/>
    <property type="match status" value="1"/>
</dbReference>
<feature type="region of interest" description="Disordered" evidence="1">
    <location>
        <begin position="402"/>
        <end position="441"/>
    </location>
</feature>
<evidence type="ECO:0000313" key="3">
    <source>
        <dbReference type="EMBL" id="GAA1563754.1"/>
    </source>
</evidence>
<evidence type="ECO:0000259" key="2">
    <source>
        <dbReference type="Pfam" id="PF13191"/>
    </source>
</evidence>
<dbReference type="InterPro" id="IPR027417">
    <property type="entry name" value="P-loop_NTPase"/>
</dbReference>
<comment type="caution">
    <text evidence="3">The sequence shown here is derived from an EMBL/GenBank/DDBJ whole genome shotgun (WGS) entry which is preliminary data.</text>
</comment>
<name>A0ABN2CUZ1_9ACTN</name>
<dbReference type="EMBL" id="BAAAOS010000017">
    <property type="protein sequence ID" value="GAA1563754.1"/>
    <property type="molecule type" value="Genomic_DNA"/>
</dbReference>
<evidence type="ECO:0000256" key="1">
    <source>
        <dbReference type="SAM" id="MobiDB-lite"/>
    </source>
</evidence>
<proteinExistence type="predicted"/>